<organism evidence="2">
    <name type="scientific">bioreactor metagenome</name>
    <dbReference type="NCBI Taxonomy" id="1076179"/>
    <lineage>
        <taxon>unclassified sequences</taxon>
        <taxon>metagenomes</taxon>
        <taxon>ecological metagenomes</taxon>
    </lineage>
</organism>
<name>A0A644W7A3_9ZZZZ</name>
<feature type="transmembrane region" description="Helical" evidence="1">
    <location>
        <begin position="182"/>
        <end position="201"/>
    </location>
</feature>
<feature type="transmembrane region" description="Helical" evidence="1">
    <location>
        <begin position="156"/>
        <end position="176"/>
    </location>
</feature>
<proteinExistence type="predicted"/>
<reference evidence="2" key="1">
    <citation type="submission" date="2019-08" db="EMBL/GenBank/DDBJ databases">
        <authorList>
            <person name="Kucharzyk K."/>
            <person name="Murdoch R.W."/>
            <person name="Higgins S."/>
            <person name="Loffler F."/>
        </authorList>
    </citation>
    <scope>NUCLEOTIDE SEQUENCE</scope>
</reference>
<keyword evidence="1" id="KW-0812">Transmembrane</keyword>
<gene>
    <name evidence="2" type="ORF">SDC9_45874</name>
</gene>
<dbReference type="EMBL" id="VSSQ01000680">
    <property type="protein sequence ID" value="MPL99655.1"/>
    <property type="molecule type" value="Genomic_DNA"/>
</dbReference>
<feature type="transmembrane region" description="Helical" evidence="1">
    <location>
        <begin position="20"/>
        <end position="39"/>
    </location>
</feature>
<protein>
    <submittedName>
        <fullName evidence="2">Uncharacterized protein</fullName>
    </submittedName>
</protein>
<dbReference type="AlphaFoldDB" id="A0A644W7A3"/>
<feature type="transmembrane region" description="Helical" evidence="1">
    <location>
        <begin position="222"/>
        <end position="243"/>
    </location>
</feature>
<accession>A0A644W7A3</accession>
<keyword evidence="1" id="KW-0472">Membrane</keyword>
<evidence type="ECO:0000256" key="1">
    <source>
        <dbReference type="SAM" id="Phobius"/>
    </source>
</evidence>
<keyword evidence="1" id="KW-1133">Transmembrane helix</keyword>
<sequence length="246" mass="27365">MVKMAAFRILSFIKFKQPVSVHSTLVPLLLVFVGISLFSSCQIEKRQYMNGFFIGNFATGHSFRNESPKSCDTFFDNVDTVQIAGDAKIQQEKTLIPVRSSDSLQIENSTNGKVFSKSILSIESGILPAFKNSLLSKTSLLTAVPAHWGKGKLHPLAILALSLLGLSIVSYLLFAFLWVPDFVLLLSLLFYILSIVAFIFARKKTLQNKDEWSGIVFIKTILTIELVLLSILLIAFVAAWFLVLTI</sequence>
<evidence type="ECO:0000313" key="2">
    <source>
        <dbReference type="EMBL" id="MPL99655.1"/>
    </source>
</evidence>
<comment type="caution">
    <text evidence="2">The sequence shown here is derived from an EMBL/GenBank/DDBJ whole genome shotgun (WGS) entry which is preliminary data.</text>
</comment>